<evidence type="ECO:0000313" key="2">
    <source>
        <dbReference type="EMBL" id="VAX20853.1"/>
    </source>
</evidence>
<dbReference type="AlphaFoldDB" id="A0A3B1C856"/>
<protein>
    <recommendedName>
        <fullName evidence="1">Xylose isomerase-like TIM barrel domain-containing protein</fullName>
    </recommendedName>
</protein>
<dbReference type="SUPFAM" id="SSF51658">
    <property type="entry name" value="Xylose isomerase-like"/>
    <property type="match status" value="1"/>
</dbReference>
<name>A0A3B1C856_9ZZZZ</name>
<dbReference type="InterPro" id="IPR013022">
    <property type="entry name" value="Xyl_isomerase-like_TIM-brl"/>
</dbReference>
<dbReference type="InterPro" id="IPR050312">
    <property type="entry name" value="IolE/XylAMocC-like"/>
</dbReference>
<organism evidence="2">
    <name type="scientific">hydrothermal vent metagenome</name>
    <dbReference type="NCBI Taxonomy" id="652676"/>
    <lineage>
        <taxon>unclassified sequences</taxon>
        <taxon>metagenomes</taxon>
        <taxon>ecological metagenomes</taxon>
    </lineage>
</organism>
<gene>
    <name evidence="2" type="ORF">MNBD_NITROSPINAE02-1453</name>
</gene>
<feature type="domain" description="Xylose isomerase-like TIM barrel" evidence="1">
    <location>
        <begin position="21"/>
        <end position="302"/>
    </location>
</feature>
<accession>A0A3B1C856</accession>
<dbReference type="PANTHER" id="PTHR12110:SF21">
    <property type="entry name" value="XYLOSE ISOMERASE-LIKE TIM BARREL DOMAIN-CONTAINING PROTEIN"/>
    <property type="match status" value="1"/>
</dbReference>
<dbReference type="PANTHER" id="PTHR12110">
    <property type="entry name" value="HYDROXYPYRUVATE ISOMERASE"/>
    <property type="match status" value="1"/>
</dbReference>
<sequence length="306" mass="34289">MLGVSTGWRSRSGRDGAAIVKDIAALKVKAVELDFRLNRKTLDEVGLALEETGITAVSIHAVLPAALEKPEGRWAERYFLCATDEAERKLAVKDIEETLKLAARMNVKAVVLHSGEAPMEKVTGRLQKMYDEGGQNSSKAKILLNKLRIERLQARGASFDMLLKSLEELNNIASGLNVFIGLENRYFFREYPNFEELAIIFLKLSGSHIKYWHDTGHAQAQENMGITPHEAYLKEFGDQMIGVHLHDVDGYSDHLAPPFRGRGAVDFAMVKKYLKPDVLRILEMRDGTPPEEAMNAVEWLQSNQIA</sequence>
<dbReference type="InterPro" id="IPR036237">
    <property type="entry name" value="Xyl_isomerase-like_sf"/>
</dbReference>
<dbReference type="Gene3D" id="3.20.20.150">
    <property type="entry name" value="Divalent-metal-dependent TIM barrel enzymes"/>
    <property type="match status" value="1"/>
</dbReference>
<dbReference type="Pfam" id="PF01261">
    <property type="entry name" value="AP_endonuc_2"/>
    <property type="match status" value="1"/>
</dbReference>
<reference evidence="2" key="1">
    <citation type="submission" date="2018-06" db="EMBL/GenBank/DDBJ databases">
        <authorList>
            <person name="Zhirakovskaya E."/>
        </authorList>
    </citation>
    <scope>NUCLEOTIDE SEQUENCE</scope>
</reference>
<dbReference type="EMBL" id="UOGE01000062">
    <property type="protein sequence ID" value="VAX20853.1"/>
    <property type="molecule type" value="Genomic_DNA"/>
</dbReference>
<evidence type="ECO:0000259" key="1">
    <source>
        <dbReference type="Pfam" id="PF01261"/>
    </source>
</evidence>
<proteinExistence type="predicted"/>